<protein>
    <submittedName>
        <fullName evidence="1">Glycine--tRNA ligase</fullName>
    </submittedName>
</protein>
<comment type="caution">
    <text evidence="1">The sequence shown here is derived from an EMBL/GenBank/DDBJ whole genome shotgun (WGS) entry which is preliminary data.</text>
</comment>
<gene>
    <name evidence="1" type="primary">glyS</name>
    <name evidence="1" type="ORF">C4B59_07880</name>
</gene>
<evidence type="ECO:0000313" key="1">
    <source>
        <dbReference type="EMBL" id="PXF60738.1"/>
    </source>
</evidence>
<proteinExistence type="predicted"/>
<reference evidence="1" key="1">
    <citation type="submission" date="2018-01" db="EMBL/GenBank/DDBJ databases">
        <authorList>
            <person name="Krukenberg V."/>
        </authorList>
    </citation>
    <scope>NUCLEOTIDE SEQUENCE</scope>
    <source>
        <strain evidence="1">E20ANME2</strain>
    </source>
</reference>
<dbReference type="EMBL" id="PQXF01000012">
    <property type="protein sequence ID" value="PXF60738.1"/>
    <property type="molecule type" value="Genomic_DNA"/>
</dbReference>
<sequence length="585" mass="65333">MDKYEQIIGLAKRRGFLWNSFELYGGTAGFYDYAPLGAMLKRRIEDIWRKMYVIEEGFYEIETPTIGIAAIFDASGHTRGFSDPMIVCSGCDHAFRADHLIEGIVETPDALPASEIKRLIDEHGIKCPQCGGVGTFGDVSSFNLMFKTTIGPGAERVGYLRPETAQGMFVDFEHLFRFYREKLPFGVTQIGKAYRNEISPRQGVIRLREFTQAEAEIFINPSEKNHPRFSTIEGMVLRYYPAANQQDGDGVGGVGSGIIELTARDAVDRAIVAHEFLAYHLVLTHLFLARVGIDPARLRFRQHQSDEMAHYAVDCWDAEVLTDRFGWVEIVGIADRTDYDLSSHAQHSKKDLSVLIEYDTPKQVERIVVKPDMSVIGPLYKGNAGKVRAALIGLGEEDLQGDEIEIEIDGEMIAISRDLVEYETVIEEVRGERVIPHVIEPSFGIDRIIYAALEHSFSEEFVAGVTRNVLHFPAEVAPVQVAVLPLLTREELIAPALTIAAALRENGVFVSYDDSGTIGRRYRRNDEIGTPFSVTIDYDTLDDDTVTIRDRDSMAQIRVPIGELAGMIDAMIRHGFSTAATQSSR</sequence>
<keyword evidence="1" id="KW-0436">Ligase</keyword>
<accession>A0AC61L355</accession>
<evidence type="ECO:0000313" key="2">
    <source>
        <dbReference type="Proteomes" id="UP000248329"/>
    </source>
</evidence>
<organism evidence="1 2">
    <name type="scientific">Candidatus Methanogaster sp</name>
    <dbReference type="NCBI Taxonomy" id="3386292"/>
    <lineage>
        <taxon>Archaea</taxon>
        <taxon>Methanobacteriati</taxon>
        <taxon>Methanobacteriota</taxon>
        <taxon>Stenosarchaea group</taxon>
        <taxon>Methanomicrobia</taxon>
        <taxon>Methanosarcinales</taxon>
        <taxon>ANME-2 cluster</taxon>
        <taxon>Candidatus Methanogasteraceae</taxon>
        <taxon>Candidatus Methanogaster</taxon>
    </lineage>
</organism>
<name>A0AC61L355_9EURY</name>
<dbReference type="Proteomes" id="UP000248329">
    <property type="component" value="Unassembled WGS sequence"/>
</dbReference>